<dbReference type="Proteomes" id="UP001153069">
    <property type="component" value="Unassembled WGS sequence"/>
</dbReference>
<dbReference type="Pfam" id="PF18054">
    <property type="entry name" value="CEL_III_C"/>
    <property type="match status" value="1"/>
</dbReference>
<dbReference type="SUPFAM" id="SSF63829">
    <property type="entry name" value="Calcium-dependent phosphotriesterase"/>
    <property type="match status" value="1"/>
</dbReference>
<evidence type="ECO:0000256" key="1">
    <source>
        <dbReference type="SAM" id="SignalP"/>
    </source>
</evidence>
<evidence type="ECO:0000313" key="4">
    <source>
        <dbReference type="Proteomes" id="UP001153069"/>
    </source>
</evidence>
<proteinExistence type="predicted"/>
<dbReference type="EMBL" id="CAICTM010000002">
    <property type="protein sequence ID" value="CAB9496136.1"/>
    <property type="molecule type" value="Genomic_DNA"/>
</dbReference>
<comment type="caution">
    <text evidence="3">The sequence shown here is derived from an EMBL/GenBank/DDBJ whole genome shotgun (WGS) entry which is preliminary data.</text>
</comment>
<keyword evidence="1" id="KW-0732">Signal</keyword>
<evidence type="ECO:0000259" key="2">
    <source>
        <dbReference type="Pfam" id="PF18054"/>
    </source>
</evidence>
<organism evidence="3 4">
    <name type="scientific">Seminavis robusta</name>
    <dbReference type="NCBI Taxonomy" id="568900"/>
    <lineage>
        <taxon>Eukaryota</taxon>
        <taxon>Sar</taxon>
        <taxon>Stramenopiles</taxon>
        <taxon>Ochrophyta</taxon>
        <taxon>Bacillariophyta</taxon>
        <taxon>Bacillariophyceae</taxon>
        <taxon>Bacillariophycidae</taxon>
        <taxon>Naviculales</taxon>
        <taxon>Naviculaceae</taxon>
        <taxon>Seminavis</taxon>
    </lineage>
</organism>
<feature type="chain" id="PRO_5040130864" description="CEL-III C-terminal domain-containing protein" evidence="1">
    <location>
        <begin position="22"/>
        <end position="661"/>
    </location>
</feature>
<gene>
    <name evidence="3" type="ORF">SEMRO_2_G001130.1</name>
</gene>
<dbReference type="SUPFAM" id="SSF56973">
    <property type="entry name" value="Aerolisin/ETX pore-forming domain"/>
    <property type="match status" value="1"/>
</dbReference>
<feature type="signal peptide" evidence="1">
    <location>
        <begin position="1"/>
        <end position="21"/>
    </location>
</feature>
<protein>
    <recommendedName>
        <fullName evidence="2">CEL-III C-terminal domain-containing protein</fullName>
    </recommendedName>
</protein>
<feature type="domain" description="CEL-III C-terminal" evidence="2">
    <location>
        <begin position="267"/>
        <end position="412"/>
    </location>
</feature>
<keyword evidence="4" id="KW-1185">Reference proteome</keyword>
<accession>A0A9N8H0G5</accession>
<evidence type="ECO:0000313" key="3">
    <source>
        <dbReference type="EMBL" id="CAB9496136.1"/>
    </source>
</evidence>
<dbReference type="PROSITE" id="PS51257">
    <property type="entry name" value="PROKAR_LIPOPROTEIN"/>
    <property type="match status" value="1"/>
</dbReference>
<dbReference type="InterPro" id="IPR041014">
    <property type="entry name" value="CEL_III_C"/>
</dbReference>
<dbReference type="AlphaFoldDB" id="A0A9N8H0G5"/>
<name>A0A9N8H0G5_9STRA</name>
<reference evidence="3" key="1">
    <citation type="submission" date="2020-06" db="EMBL/GenBank/DDBJ databases">
        <authorList>
            <consortium name="Plant Systems Biology data submission"/>
        </authorList>
    </citation>
    <scope>NUCLEOTIDE SEQUENCE</scope>
    <source>
        <strain evidence="3">D6</strain>
    </source>
</reference>
<sequence length="661" mass="70425">MKLAIFAVTAALLTGCRVAAGEEPEKSGLRAGRMKPASLAKTLDLHDPDHVEEAKADVSGGVHPAGNLNFHGHGRNLADGFPIKFTGDSRGSWSTFRGSENSGDFYLCGLGFRWDPVWLIVGLKTLYCSNDVWDAGSDWQVEYDKGHHETQWVEKKCDQGYFINGGKPQIDPVLNKNLLGFKISCANKAGASVFKTVRQQDGFDRDSWLGPNTYTGRFAAAMRFKQDITVFDISFDMVEPPSEALSNNPVIGSWESKSSGSPFNIFELTESFSRTDGRSVTNTFGESVGAAIEQKLKAGALGTGTETTVSVSAEISHSLAKSVENTLEKSVSQTFSATCQGVEGTNKKKKKLHTQGADGSYAVLWQYVITQDPDAEGLGFDLESTFFACTPGHMIKPRCVPVLCLDLGCQLCDGDETTTDSGGDSSGKVYEHRSGIGGLDVSSSPDGTVWAISSTPDAGTNNLIYRWTGAWTSVAGSAKRVSVGNSDNILVTTAQGKLFKWSKSSGGWGHISVPEPARDASIAADGIIWMTAIGSGAHGKIYRRAVSGVWETIAGLGDRIGAGSAEKAALCNGQGSVYIYRDAGWKHGGDCKPGSSIDVDSDGTIWKINASGAPVMSPDYGATWNAPITGQTGTSICGSNKDGFFLVTDSSEIWQYHDPTP</sequence>